<keyword evidence="2" id="KW-1185">Reference proteome</keyword>
<dbReference type="InterPro" id="IPR036412">
    <property type="entry name" value="HAD-like_sf"/>
</dbReference>
<dbReference type="STRING" id="76728.AQ490_07305"/>
<proteinExistence type="predicted"/>
<dbReference type="GO" id="GO:0016787">
    <property type="term" value="F:hydrolase activity"/>
    <property type="evidence" value="ECO:0007669"/>
    <property type="project" value="UniProtKB-KW"/>
</dbReference>
<organism evidence="1 2">
    <name type="scientific">Wenjunlia vitaminophila</name>
    <name type="common">Streptomyces vitaminophilus</name>
    <dbReference type="NCBI Taxonomy" id="76728"/>
    <lineage>
        <taxon>Bacteria</taxon>
        <taxon>Bacillati</taxon>
        <taxon>Actinomycetota</taxon>
        <taxon>Actinomycetes</taxon>
        <taxon>Kitasatosporales</taxon>
        <taxon>Streptomycetaceae</taxon>
        <taxon>Wenjunlia</taxon>
    </lineage>
</organism>
<dbReference type="SUPFAM" id="SSF56784">
    <property type="entry name" value="HAD-like"/>
    <property type="match status" value="1"/>
</dbReference>
<evidence type="ECO:0000313" key="1">
    <source>
        <dbReference type="EMBL" id="KRV47275.1"/>
    </source>
</evidence>
<dbReference type="EMBL" id="LLZU01000037">
    <property type="protein sequence ID" value="KRV47275.1"/>
    <property type="molecule type" value="Genomic_DNA"/>
</dbReference>
<comment type="caution">
    <text evidence="1">The sequence shown here is derived from an EMBL/GenBank/DDBJ whole genome shotgun (WGS) entry which is preliminary data.</text>
</comment>
<dbReference type="AlphaFoldDB" id="A0A0T6LMH7"/>
<dbReference type="OrthoDB" id="3615082at2"/>
<name>A0A0T6LMH7_WENVI</name>
<dbReference type="RefSeq" id="WP_018384147.1">
    <property type="nucleotide sequence ID" value="NZ_LLZU01000037.1"/>
</dbReference>
<dbReference type="eggNOG" id="COG0560">
    <property type="taxonomic scope" value="Bacteria"/>
</dbReference>
<dbReference type="Gene3D" id="3.40.50.1000">
    <property type="entry name" value="HAD superfamily/HAD-like"/>
    <property type="match status" value="1"/>
</dbReference>
<dbReference type="Pfam" id="PF12710">
    <property type="entry name" value="HAD"/>
    <property type="match status" value="1"/>
</dbReference>
<reference evidence="1 2" key="1">
    <citation type="submission" date="2015-10" db="EMBL/GenBank/DDBJ databases">
        <title>Draft genome sequence of pyrrolomycin-producing Streptomyces vitaminophilus.</title>
        <authorList>
            <person name="Graham D.E."/>
            <person name="Mahan K.M."/>
            <person name="Klingeman D.M."/>
            <person name="Hettich R.L."/>
            <person name="Parry R.J."/>
        </authorList>
    </citation>
    <scope>NUCLEOTIDE SEQUENCE [LARGE SCALE GENOMIC DNA]</scope>
    <source>
        <strain evidence="1 2">ATCC 31673</strain>
    </source>
</reference>
<dbReference type="NCBIfam" id="TIGR01488">
    <property type="entry name" value="HAD-SF-IB"/>
    <property type="match status" value="1"/>
</dbReference>
<protein>
    <submittedName>
        <fullName evidence="1">Hydrolase</fullName>
    </submittedName>
</protein>
<evidence type="ECO:0000313" key="2">
    <source>
        <dbReference type="Proteomes" id="UP000050867"/>
    </source>
</evidence>
<keyword evidence="1" id="KW-0378">Hydrolase</keyword>
<accession>A0A0T6LMH7</accession>
<dbReference type="Proteomes" id="UP000050867">
    <property type="component" value="Unassembled WGS sequence"/>
</dbReference>
<dbReference type="InterPro" id="IPR023214">
    <property type="entry name" value="HAD_sf"/>
</dbReference>
<sequence>MSRLHLFDMDGTLIRGSSACLEIARELGLVAHFQALERDLSAGLIDAPGYAVAAYQKFESLSEAQVAAAFAGAPWLRGIREVWADIRERGEFCAVISLSPNFFVERLREWGAHEARASVFPRMPFAGAELDPSGILRPETKVRVAEELCARFGVPPQRCVAYGDSLSDAPLFATVPTAVAINADHHVNDLASHSYSGNDLREAYALVR</sequence>
<gene>
    <name evidence="1" type="ORF">AQ490_07305</name>
</gene>